<dbReference type="GO" id="GO:0005886">
    <property type="term" value="C:plasma membrane"/>
    <property type="evidence" value="ECO:0007669"/>
    <property type="project" value="UniProtKB-SubCell"/>
</dbReference>
<evidence type="ECO:0000256" key="8">
    <source>
        <dbReference type="ARBA" id="ARBA00023136"/>
    </source>
</evidence>
<proteinExistence type="inferred from homology"/>
<comment type="pathway">
    <text evidence="2 9">Cofactor biosynthesis; adenosylcobalamin biosynthesis.</text>
</comment>
<accession>A0A926RVQ0</accession>
<keyword evidence="7 9" id="KW-1133">Transmembrane helix</keyword>
<dbReference type="PANTHER" id="PTHR34308:SF1">
    <property type="entry name" value="COBALAMIN BIOSYNTHESIS PROTEIN CBIB"/>
    <property type="match status" value="1"/>
</dbReference>
<keyword evidence="11" id="KW-1185">Reference proteome</keyword>
<dbReference type="InterPro" id="IPR004485">
    <property type="entry name" value="Cobalamin_biosynth_CobD/CbiB"/>
</dbReference>
<comment type="similarity">
    <text evidence="3 9">Belongs to the CobD/CbiB family.</text>
</comment>
<dbReference type="Pfam" id="PF03186">
    <property type="entry name" value="CobD_Cbib"/>
    <property type="match status" value="1"/>
</dbReference>
<feature type="transmembrane region" description="Helical" evidence="9">
    <location>
        <begin position="158"/>
        <end position="175"/>
    </location>
</feature>
<protein>
    <recommendedName>
        <fullName evidence="9">Cobalamin biosynthesis protein CobD</fullName>
    </recommendedName>
</protein>
<evidence type="ECO:0000256" key="6">
    <source>
        <dbReference type="ARBA" id="ARBA00022692"/>
    </source>
</evidence>
<dbReference type="RefSeq" id="WP_191154702.1">
    <property type="nucleotide sequence ID" value="NZ_JACXAI010000001.1"/>
</dbReference>
<name>A0A926RVQ0_9BACI</name>
<dbReference type="AlphaFoldDB" id="A0A926RVQ0"/>
<dbReference type="EMBL" id="JACXAI010000001">
    <property type="protein sequence ID" value="MBD1378710.1"/>
    <property type="molecule type" value="Genomic_DNA"/>
</dbReference>
<dbReference type="NCBIfam" id="TIGR00380">
    <property type="entry name" value="cobal_cbiB"/>
    <property type="match status" value="1"/>
</dbReference>
<feature type="transmembrane region" description="Helical" evidence="9">
    <location>
        <begin position="52"/>
        <end position="70"/>
    </location>
</feature>
<evidence type="ECO:0000256" key="5">
    <source>
        <dbReference type="ARBA" id="ARBA00022573"/>
    </source>
</evidence>
<comment type="caution">
    <text evidence="10">The sequence shown here is derived from an EMBL/GenBank/DDBJ whole genome shotgun (WGS) entry which is preliminary data.</text>
</comment>
<organism evidence="10 11">
    <name type="scientific">Metabacillus arenae</name>
    <dbReference type="NCBI Taxonomy" id="2771434"/>
    <lineage>
        <taxon>Bacteria</taxon>
        <taxon>Bacillati</taxon>
        <taxon>Bacillota</taxon>
        <taxon>Bacilli</taxon>
        <taxon>Bacillales</taxon>
        <taxon>Bacillaceae</taxon>
        <taxon>Metabacillus</taxon>
    </lineage>
</organism>
<dbReference type="PANTHER" id="PTHR34308">
    <property type="entry name" value="COBALAMIN BIOSYNTHESIS PROTEIN CBIB"/>
    <property type="match status" value="1"/>
</dbReference>
<comment type="caution">
    <text evidence="9">Lacks conserved residue(s) required for the propagation of feature annotation.</text>
</comment>
<gene>
    <name evidence="9 10" type="primary">cobD</name>
    <name evidence="10" type="ORF">IC621_00570</name>
</gene>
<evidence type="ECO:0000313" key="10">
    <source>
        <dbReference type="EMBL" id="MBD1378710.1"/>
    </source>
</evidence>
<evidence type="ECO:0000256" key="4">
    <source>
        <dbReference type="ARBA" id="ARBA00022475"/>
    </source>
</evidence>
<dbReference type="GO" id="GO:0015420">
    <property type="term" value="F:ABC-type vitamin B12 transporter activity"/>
    <property type="evidence" value="ECO:0007669"/>
    <property type="project" value="UniProtKB-UniRule"/>
</dbReference>
<evidence type="ECO:0000256" key="7">
    <source>
        <dbReference type="ARBA" id="ARBA00022989"/>
    </source>
</evidence>
<keyword evidence="4 9" id="KW-1003">Cell membrane</keyword>
<keyword evidence="6 9" id="KW-0812">Transmembrane</keyword>
<keyword evidence="5 9" id="KW-0169">Cobalamin biosynthesis</keyword>
<comment type="subcellular location">
    <subcellularLocation>
        <location evidence="1 9">Cell membrane</location>
        <topology evidence="1 9">Multi-pass membrane protein</topology>
    </subcellularLocation>
</comment>
<dbReference type="Proteomes" id="UP000626844">
    <property type="component" value="Unassembled WGS sequence"/>
</dbReference>
<evidence type="ECO:0000256" key="2">
    <source>
        <dbReference type="ARBA" id="ARBA00004953"/>
    </source>
</evidence>
<comment type="function">
    <text evidence="9">Converts cobyric acid to cobinamide by the addition of aminopropanol on the F carboxylic group.</text>
</comment>
<dbReference type="GO" id="GO:0009236">
    <property type="term" value="P:cobalamin biosynthetic process"/>
    <property type="evidence" value="ECO:0007669"/>
    <property type="project" value="UniProtKB-UniRule"/>
</dbReference>
<feature type="transmembrane region" description="Helical" evidence="9">
    <location>
        <begin position="296"/>
        <end position="316"/>
    </location>
</feature>
<keyword evidence="8 9" id="KW-0472">Membrane</keyword>
<evidence type="ECO:0000256" key="1">
    <source>
        <dbReference type="ARBA" id="ARBA00004651"/>
    </source>
</evidence>
<dbReference type="GO" id="GO:0048472">
    <property type="term" value="F:threonine-phosphate decarboxylase activity"/>
    <property type="evidence" value="ECO:0007669"/>
    <property type="project" value="InterPro"/>
</dbReference>
<evidence type="ECO:0000256" key="9">
    <source>
        <dbReference type="HAMAP-Rule" id="MF_00024"/>
    </source>
</evidence>
<evidence type="ECO:0000313" key="11">
    <source>
        <dbReference type="Proteomes" id="UP000626844"/>
    </source>
</evidence>
<dbReference type="HAMAP" id="MF_00024">
    <property type="entry name" value="CobD_CbiB"/>
    <property type="match status" value="1"/>
</dbReference>
<reference evidence="10" key="1">
    <citation type="submission" date="2020-09" db="EMBL/GenBank/DDBJ databases">
        <title>A novel bacterium of genus Bacillus, isolated from South China Sea.</title>
        <authorList>
            <person name="Huang H."/>
            <person name="Mo K."/>
            <person name="Hu Y."/>
        </authorList>
    </citation>
    <scope>NUCLEOTIDE SEQUENCE</scope>
    <source>
        <strain evidence="10">IB182487</strain>
    </source>
</reference>
<sequence length="319" mass="35524">MTVHLTAITIAFLLDLLIGDPKNMPHPVKWFGTSIVFLEKKLNIGEKRKRNGVILVVLLIFIVCTVTILLQLFFYSIHIYLGILFEALVIFTTIAQKSLKEAAMEVYYPLVKKDLKASREALSFIVGRDTEHLQEEEITRGAVETVAENTNDGITAPLFWAFVGGAPLAILYRLVNTLDSMVGYRNERYNQFGWASARLDDLLNWIPARLTGFIMVLSGKGVQSLWSCLRILVRDAKKHPSPNSGWGEAAMAALLGVQLGGTNYYKGIRSDRAKMGNHLQPLRAEHIGSACDLMKVTAAVFLIACWIGGLLIEFTISRI</sequence>
<evidence type="ECO:0000256" key="3">
    <source>
        <dbReference type="ARBA" id="ARBA00006263"/>
    </source>
</evidence>